<dbReference type="InterPro" id="IPR019844">
    <property type="entry name" value="CSD_CS"/>
</dbReference>
<keyword evidence="5" id="KW-1133">Transmembrane helix</keyword>
<feature type="compositionally biased region" description="Low complexity" evidence="4">
    <location>
        <begin position="59"/>
        <end position="75"/>
    </location>
</feature>
<dbReference type="RefSeq" id="WP_104004318.1">
    <property type="nucleotide sequence ID" value="NZ_FNVQ01000003.1"/>
</dbReference>
<feature type="region of interest" description="Disordered" evidence="4">
    <location>
        <begin position="59"/>
        <end position="92"/>
    </location>
</feature>
<dbReference type="InterPro" id="IPR011129">
    <property type="entry name" value="CSD"/>
</dbReference>
<dbReference type="PRINTS" id="PR00050">
    <property type="entry name" value="COLDSHOCK"/>
</dbReference>
<dbReference type="CDD" id="cd04458">
    <property type="entry name" value="CSP_CDS"/>
    <property type="match status" value="1"/>
</dbReference>
<name>A0A1H6CGR0_9GAMM</name>
<keyword evidence="8" id="KW-1185">Reference proteome</keyword>
<organism evidence="7 8">
    <name type="scientific">Marinobacterium lutimaris</name>
    <dbReference type="NCBI Taxonomy" id="568106"/>
    <lineage>
        <taxon>Bacteria</taxon>
        <taxon>Pseudomonadati</taxon>
        <taxon>Pseudomonadota</taxon>
        <taxon>Gammaproteobacteria</taxon>
        <taxon>Oceanospirillales</taxon>
        <taxon>Oceanospirillaceae</taxon>
        <taxon>Marinobacterium</taxon>
    </lineage>
</organism>
<dbReference type="PROSITE" id="PS00352">
    <property type="entry name" value="CSD_1"/>
    <property type="match status" value="1"/>
</dbReference>
<dbReference type="PANTHER" id="PTHR46109:SF1">
    <property type="entry name" value="PROTEIN LIN-28 HOMOLOG"/>
    <property type="match status" value="1"/>
</dbReference>
<proteinExistence type="predicted"/>
<evidence type="ECO:0000313" key="8">
    <source>
        <dbReference type="Proteomes" id="UP000236745"/>
    </source>
</evidence>
<accession>A0A1H6CGR0</accession>
<dbReference type="InterPro" id="IPR012340">
    <property type="entry name" value="NA-bd_OB-fold"/>
</dbReference>
<evidence type="ECO:0000259" key="6">
    <source>
        <dbReference type="PROSITE" id="PS51857"/>
    </source>
</evidence>
<protein>
    <submittedName>
        <fullName evidence="7">Cold-shock DNA-binding protein family</fullName>
    </submittedName>
</protein>
<gene>
    <name evidence="7" type="ORF">SAMN05444390_103490</name>
</gene>
<feature type="compositionally biased region" description="Acidic residues" evidence="4">
    <location>
        <begin position="76"/>
        <end position="87"/>
    </location>
</feature>
<comment type="subcellular location">
    <subcellularLocation>
        <location evidence="1 3">Cytoplasm</location>
    </subcellularLocation>
</comment>
<keyword evidence="5" id="KW-0472">Membrane</keyword>
<dbReference type="PROSITE" id="PS51857">
    <property type="entry name" value="CSD_2"/>
    <property type="match status" value="1"/>
</dbReference>
<dbReference type="InterPro" id="IPR051373">
    <property type="entry name" value="Lin-28_RNA-binding"/>
</dbReference>
<feature type="domain" description="CSD" evidence="6">
    <location>
        <begin position="88"/>
        <end position="152"/>
    </location>
</feature>
<dbReference type="EMBL" id="FNVQ01000003">
    <property type="protein sequence ID" value="SEG72171.1"/>
    <property type="molecule type" value="Genomic_DNA"/>
</dbReference>
<evidence type="ECO:0000256" key="5">
    <source>
        <dbReference type="SAM" id="Phobius"/>
    </source>
</evidence>
<dbReference type="GO" id="GO:0003677">
    <property type="term" value="F:DNA binding"/>
    <property type="evidence" value="ECO:0007669"/>
    <property type="project" value="UniProtKB-KW"/>
</dbReference>
<dbReference type="Pfam" id="PF00313">
    <property type="entry name" value="CSD"/>
    <property type="match status" value="1"/>
</dbReference>
<evidence type="ECO:0000256" key="1">
    <source>
        <dbReference type="ARBA" id="ARBA00004496"/>
    </source>
</evidence>
<keyword evidence="2" id="KW-0963">Cytoplasm</keyword>
<dbReference type="GO" id="GO:0031054">
    <property type="term" value="P:pre-miRNA processing"/>
    <property type="evidence" value="ECO:0007669"/>
    <property type="project" value="TreeGrafter"/>
</dbReference>
<evidence type="ECO:0000313" key="7">
    <source>
        <dbReference type="EMBL" id="SEG72171.1"/>
    </source>
</evidence>
<keyword evidence="7" id="KW-0238">DNA-binding</keyword>
<dbReference type="Gene3D" id="2.40.50.140">
    <property type="entry name" value="Nucleic acid-binding proteins"/>
    <property type="match status" value="1"/>
</dbReference>
<dbReference type="OrthoDB" id="9810590at2"/>
<evidence type="ECO:0000256" key="4">
    <source>
        <dbReference type="SAM" id="MobiDB-lite"/>
    </source>
</evidence>
<dbReference type="GO" id="GO:0005829">
    <property type="term" value="C:cytosol"/>
    <property type="evidence" value="ECO:0007669"/>
    <property type="project" value="UniProtKB-ARBA"/>
</dbReference>
<reference evidence="7 8" key="1">
    <citation type="submission" date="2016-10" db="EMBL/GenBank/DDBJ databases">
        <authorList>
            <person name="de Groot N.N."/>
        </authorList>
    </citation>
    <scope>NUCLEOTIDE SEQUENCE [LARGE SCALE GENOMIC DNA]</scope>
    <source>
        <strain evidence="7 8">DSM 22012</strain>
    </source>
</reference>
<dbReference type="AlphaFoldDB" id="A0A1H6CGR0"/>
<dbReference type="SUPFAM" id="SSF50249">
    <property type="entry name" value="Nucleic acid-binding proteins"/>
    <property type="match status" value="1"/>
</dbReference>
<dbReference type="Proteomes" id="UP000236745">
    <property type="component" value="Unassembled WGS sequence"/>
</dbReference>
<dbReference type="GO" id="GO:0003729">
    <property type="term" value="F:mRNA binding"/>
    <property type="evidence" value="ECO:0007669"/>
    <property type="project" value="TreeGrafter"/>
</dbReference>
<evidence type="ECO:0000256" key="3">
    <source>
        <dbReference type="RuleBase" id="RU000408"/>
    </source>
</evidence>
<dbReference type="PANTHER" id="PTHR46109">
    <property type="entry name" value="PROTEIN LIN-28"/>
    <property type="match status" value="1"/>
</dbReference>
<feature type="transmembrane region" description="Helical" evidence="5">
    <location>
        <begin position="35"/>
        <end position="61"/>
    </location>
</feature>
<evidence type="ECO:0000256" key="2">
    <source>
        <dbReference type="ARBA" id="ARBA00022490"/>
    </source>
</evidence>
<dbReference type="SMART" id="SM00357">
    <property type="entry name" value="CSP"/>
    <property type="match status" value="1"/>
</dbReference>
<keyword evidence="5" id="KW-0812">Transmembrane</keyword>
<sequence>MSGIQVFKSIVLSIVAAVAIPSILSQVTATEIELNAVVLGVTFVIVLAATLVASLGTAAGAAQGGRPAPRMAAQSDADDDESSEDDSREQGTVKWFNVSKGFGFITRSNGDDVFVHFRNIRGRGHRSLTEGQQVRFNVHQSDKGLQAEDVSVVRG</sequence>
<dbReference type="InterPro" id="IPR002059">
    <property type="entry name" value="CSP_DNA-bd"/>
</dbReference>